<reference evidence="4" key="1">
    <citation type="journal article" date="2019" name="Int. J. Syst. Evol. Microbiol.">
        <title>The Global Catalogue of Microorganisms (GCM) 10K type strain sequencing project: providing services to taxonomists for standard genome sequencing and annotation.</title>
        <authorList>
            <consortium name="The Broad Institute Genomics Platform"/>
            <consortium name="The Broad Institute Genome Sequencing Center for Infectious Disease"/>
            <person name="Wu L."/>
            <person name="Ma J."/>
        </authorList>
    </citation>
    <scope>NUCLEOTIDE SEQUENCE [LARGE SCALE GENOMIC DNA]</scope>
    <source>
        <strain evidence="4">JCM 31696</strain>
    </source>
</reference>
<name>A0ABW3CLI6_9ACTN</name>
<keyword evidence="4" id="KW-1185">Reference proteome</keyword>
<comment type="caution">
    <text evidence="3">The sequence shown here is derived from an EMBL/GenBank/DDBJ whole genome shotgun (WGS) entry which is preliminary data.</text>
</comment>
<dbReference type="Proteomes" id="UP001597083">
    <property type="component" value="Unassembled WGS sequence"/>
</dbReference>
<evidence type="ECO:0000256" key="1">
    <source>
        <dbReference type="ARBA" id="ARBA00022448"/>
    </source>
</evidence>
<protein>
    <submittedName>
        <fullName evidence="3">Amino acid permease</fullName>
    </submittedName>
</protein>
<accession>A0ABW3CLI6</accession>
<keyword evidence="2" id="KW-0472">Membrane</keyword>
<dbReference type="PANTHER" id="PTHR43243:SF4">
    <property type="entry name" value="CATIONIC AMINO ACID TRANSPORTER 4"/>
    <property type="match status" value="1"/>
</dbReference>
<keyword evidence="2" id="KW-1133">Transmembrane helix</keyword>
<sequence>MSLFRTKSVEASIRDTEAEAPEHRLRRELSALDLTVFGIGVIIGTGIFVLTGQVARDKAGPAVALSFILAAVVCGLAALCY</sequence>
<evidence type="ECO:0000313" key="4">
    <source>
        <dbReference type="Proteomes" id="UP001597083"/>
    </source>
</evidence>
<dbReference type="Gene3D" id="1.20.1740.10">
    <property type="entry name" value="Amino acid/polyamine transporter I"/>
    <property type="match status" value="1"/>
</dbReference>
<dbReference type="EMBL" id="JBHTIR010002957">
    <property type="protein sequence ID" value="MFD0854462.1"/>
    <property type="molecule type" value="Genomic_DNA"/>
</dbReference>
<organism evidence="3 4">
    <name type="scientific">Actinomadura adrarensis</name>
    <dbReference type="NCBI Taxonomy" id="1819600"/>
    <lineage>
        <taxon>Bacteria</taxon>
        <taxon>Bacillati</taxon>
        <taxon>Actinomycetota</taxon>
        <taxon>Actinomycetes</taxon>
        <taxon>Streptosporangiales</taxon>
        <taxon>Thermomonosporaceae</taxon>
        <taxon>Actinomadura</taxon>
    </lineage>
</organism>
<keyword evidence="2" id="KW-0812">Transmembrane</keyword>
<dbReference type="PANTHER" id="PTHR43243">
    <property type="entry name" value="INNER MEMBRANE TRANSPORTER YGJI-RELATED"/>
    <property type="match status" value="1"/>
</dbReference>
<proteinExistence type="predicted"/>
<gene>
    <name evidence="3" type="ORF">ACFQ07_19660</name>
</gene>
<evidence type="ECO:0000256" key="2">
    <source>
        <dbReference type="SAM" id="Phobius"/>
    </source>
</evidence>
<feature type="non-terminal residue" evidence="3">
    <location>
        <position position="81"/>
    </location>
</feature>
<feature type="transmembrane region" description="Helical" evidence="2">
    <location>
        <begin position="62"/>
        <end position="80"/>
    </location>
</feature>
<evidence type="ECO:0000313" key="3">
    <source>
        <dbReference type="EMBL" id="MFD0854462.1"/>
    </source>
</evidence>
<feature type="transmembrane region" description="Helical" evidence="2">
    <location>
        <begin position="31"/>
        <end position="50"/>
    </location>
</feature>
<keyword evidence="1" id="KW-0813">Transport</keyword>